<proteinExistence type="predicted"/>
<keyword evidence="1" id="KW-0328">Glycosyltransferase</keyword>
<keyword evidence="1" id="KW-0808">Transferase</keyword>
<protein>
    <submittedName>
        <fullName evidence="1">Glycosyltransferase</fullName>
        <ecNumber evidence="1">2.4.-.-</ecNumber>
    </submittedName>
</protein>
<dbReference type="EC" id="2.4.-.-" evidence="1"/>
<name>A0ABY5DUS2_9ACTN</name>
<gene>
    <name evidence="1" type="ORF">NBH00_24330</name>
</gene>
<dbReference type="GO" id="GO:0016757">
    <property type="term" value="F:glycosyltransferase activity"/>
    <property type="evidence" value="ECO:0007669"/>
    <property type="project" value="UniProtKB-KW"/>
</dbReference>
<accession>A0ABY5DUS2</accession>
<dbReference type="EMBL" id="CP098502">
    <property type="protein sequence ID" value="UTI64452.1"/>
    <property type="molecule type" value="Genomic_DNA"/>
</dbReference>
<dbReference type="RefSeq" id="WP_254571154.1">
    <property type="nucleotide sequence ID" value="NZ_CP098502.1"/>
</dbReference>
<keyword evidence="2" id="KW-1185">Reference proteome</keyword>
<sequence length="338" mass="34683">MPKDVLLVALGSTAGLRRAEAGFAASLARAGVSVATVTAAPQRDVRTLMATDLVWALAARRAAVAGIAEHAPRAVVYSTVTAALLWPRPGAIRFDAPAAGNRPGRHGLWQRPLERRRLAAAPLLLPHDAAALDDLGPAAAAALRGRVVAVPIAVDPSGPADGVRDLATITYGTNPHKKGLDRVLAAWALARRPGEELLVAGIDALPDGLGPAPEGVRCTGMLDAAAYRGLLRRARVFVTAPRREDHGLAQLEALADGCALVTTAAPGPYAALPAARALDPRWVLPDGAGADALAAAIRTALDDPPADLAVRGPAAVAEHGSAAIDRAVAERVLPRLLG</sequence>
<evidence type="ECO:0000313" key="1">
    <source>
        <dbReference type="EMBL" id="UTI64452.1"/>
    </source>
</evidence>
<dbReference type="Gene3D" id="3.40.50.2000">
    <property type="entry name" value="Glycogen Phosphorylase B"/>
    <property type="match status" value="1"/>
</dbReference>
<dbReference type="Proteomes" id="UP001056035">
    <property type="component" value="Chromosome"/>
</dbReference>
<organism evidence="1 2">
    <name type="scientific">Paraconexibacter antarcticus</name>
    <dbReference type="NCBI Taxonomy" id="2949664"/>
    <lineage>
        <taxon>Bacteria</taxon>
        <taxon>Bacillati</taxon>
        <taxon>Actinomycetota</taxon>
        <taxon>Thermoleophilia</taxon>
        <taxon>Solirubrobacterales</taxon>
        <taxon>Paraconexibacteraceae</taxon>
        <taxon>Paraconexibacter</taxon>
    </lineage>
</organism>
<reference evidence="1 2" key="1">
    <citation type="submission" date="2022-06" db="EMBL/GenBank/DDBJ databases">
        <title>Paraconexibacter antarcticus.</title>
        <authorList>
            <person name="Kim C.S."/>
        </authorList>
    </citation>
    <scope>NUCLEOTIDE SEQUENCE [LARGE SCALE GENOMIC DNA]</scope>
    <source>
        <strain evidence="1 2">02-257</strain>
    </source>
</reference>
<evidence type="ECO:0000313" key="2">
    <source>
        <dbReference type="Proteomes" id="UP001056035"/>
    </source>
</evidence>
<dbReference type="SUPFAM" id="SSF53756">
    <property type="entry name" value="UDP-Glycosyltransferase/glycogen phosphorylase"/>
    <property type="match status" value="1"/>
</dbReference>
<dbReference type="Pfam" id="PF13692">
    <property type="entry name" value="Glyco_trans_1_4"/>
    <property type="match status" value="1"/>
</dbReference>